<dbReference type="Proteomes" id="UP000606653">
    <property type="component" value="Unassembled WGS sequence"/>
</dbReference>
<evidence type="ECO:0000256" key="2">
    <source>
        <dbReference type="ARBA" id="ARBA00023015"/>
    </source>
</evidence>
<gene>
    <name evidence="6" type="ORF">GCM10010969_25320</name>
</gene>
<dbReference type="InterPro" id="IPR036390">
    <property type="entry name" value="WH_DNA-bd_sf"/>
</dbReference>
<keyword evidence="4" id="KW-0804">Transcription</keyword>
<evidence type="ECO:0000259" key="5">
    <source>
        <dbReference type="PROSITE" id="PS50931"/>
    </source>
</evidence>
<accession>A0ABQ2L443</accession>
<dbReference type="SUPFAM" id="SSF46785">
    <property type="entry name" value="Winged helix' DNA-binding domain"/>
    <property type="match status" value="1"/>
</dbReference>
<dbReference type="Pfam" id="PF00126">
    <property type="entry name" value="HTH_1"/>
    <property type="match status" value="1"/>
</dbReference>
<dbReference type="Gene3D" id="3.40.190.290">
    <property type="match status" value="1"/>
</dbReference>
<organism evidence="6 7">
    <name type="scientific">Saccharibacillus kuerlensis</name>
    <dbReference type="NCBI Taxonomy" id="459527"/>
    <lineage>
        <taxon>Bacteria</taxon>
        <taxon>Bacillati</taxon>
        <taxon>Bacillota</taxon>
        <taxon>Bacilli</taxon>
        <taxon>Bacillales</taxon>
        <taxon>Paenibacillaceae</taxon>
        <taxon>Saccharibacillus</taxon>
    </lineage>
</organism>
<dbReference type="PANTHER" id="PTHR30419">
    <property type="entry name" value="HTH-TYPE TRANSCRIPTIONAL REGULATOR YBHD"/>
    <property type="match status" value="1"/>
</dbReference>
<keyword evidence="2" id="KW-0805">Transcription regulation</keyword>
<sequence>MSVHAYTVLQTVIETGSFTRAAHKLSLSQPAVSHSIRSLEKELGVQLLNRGGKLELTEIGEELLPHIHTIVARQEHIQQLVDERHELKRGSIRLGSFPSVTSTVLPPLLRSFRQQYPGISVSIHDGGYGEIEQGLIAGAFDLVFLPYNNRKFDSRLFFEDAYVAVAPLDFPTREEGKLFIEELDARPFILPLDGCEQVFLPLFNEYGISPNIEYELKHSLSVIGMVAQGLGISIVPEGTASMVSNRVKVLPLTPRISRSLYAGISRGNESSPAVKEFLRFISVR</sequence>
<dbReference type="PRINTS" id="PR00039">
    <property type="entry name" value="HTHLYSR"/>
</dbReference>
<dbReference type="InterPro" id="IPR050950">
    <property type="entry name" value="HTH-type_LysR_regulators"/>
</dbReference>
<dbReference type="RefSeq" id="WP_018976342.1">
    <property type="nucleotide sequence ID" value="NZ_BMLN01000006.1"/>
</dbReference>
<protein>
    <submittedName>
        <fullName evidence="6">LysR family transcriptional regulator</fullName>
    </submittedName>
</protein>
<keyword evidence="3" id="KW-0238">DNA-binding</keyword>
<dbReference type="PROSITE" id="PS50931">
    <property type="entry name" value="HTH_LYSR"/>
    <property type="match status" value="1"/>
</dbReference>
<comment type="caution">
    <text evidence="6">The sequence shown here is derived from an EMBL/GenBank/DDBJ whole genome shotgun (WGS) entry which is preliminary data.</text>
</comment>
<evidence type="ECO:0000313" key="6">
    <source>
        <dbReference type="EMBL" id="GGO02212.1"/>
    </source>
</evidence>
<dbReference type="SUPFAM" id="SSF53850">
    <property type="entry name" value="Periplasmic binding protein-like II"/>
    <property type="match status" value="1"/>
</dbReference>
<dbReference type="InterPro" id="IPR000847">
    <property type="entry name" value="LysR_HTH_N"/>
</dbReference>
<dbReference type="PANTHER" id="PTHR30419:SF28">
    <property type="entry name" value="HTH-TYPE TRANSCRIPTIONAL REGULATOR BSDA"/>
    <property type="match status" value="1"/>
</dbReference>
<reference evidence="7" key="1">
    <citation type="journal article" date="2019" name="Int. J. Syst. Evol. Microbiol.">
        <title>The Global Catalogue of Microorganisms (GCM) 10K type strain sequencing project: providing services to taxonomists for standard genome sequencing and annotation.</title>
        <authorList>
            <consortium name="The Broad Institute Genomics Platform"/>
            <consortium name="The Broad Institute Genome Sequencing Center for Infectious Disease"/>
            <person name="Wu L."/>
            <person name="Ma J."/>
        </authorList>
    </citation>
    <scope>NUCLEOTIDE SEQUENCE [LARGE SCALE GENOMIC DNA]</scope>
    <source>
        <strain evidence="7">CGMCC 1.6964</strain>
    </source>
</reference>
<dbReference type="InterPro" id="IPR005119">
    <property type="entry name" value="LysR_subst-bd"/>
</dbReference>
<dbReference type="Pfam" id="PF03466">
    <property type="entry name" value="LysR_substrate"/>
    <property type="match status" value="1"/>
</dbReference>
<dbReference type="EMBL" id="BMLN01000006">
    <property type="protein sequence ID" value="GGO02212.1"/>
    <property type="molecule type" value="Genomic_DNA"/>
</dbReference>
<dbReference type="CDD" id="cd05466">
    <property type="entry name" value="PBP2_LTTR_substrate"/>
    <property type="match status" value="1"/>
</dbReference>
<proteinExistence type="inferred from homology"/>
<evidence type="ECO:0000256" key="4">
    <source>
        <dbReference type="ARBA" id="ARBA00023163"/>
    </source>
</evidence>
<evidence type="ECO:0000313" key="7">
    <source>
        <dbReference type="Proteomes" id="UP000606653"/>
    </source>
</evidence>
<name>A0ABQ2L443_9BACL</name>
<evidence type="ECO:0000256" key="3">
    <source>
        <dbReference type="ARBA" id="ARBA00023125"/>
    </source>
</evidence>
<dbReference type="Gene3D" id="1.10.10.10">
    <property type="entry name" value="Winged helix-like DNA-binding domain superfamily/Winged helix DNA-binding domain"/>
    <property type="match status" value="1"/>
</dbReference>
<feature type="domain" description="HTH lysR-type" evidence="5">
    <location>
        <begin position="1"/>
        <end position="57"/>
    </location>
</feature>
<keyword evidence="7" id="KW-1185">Reference proteome</keyword>
<dbReference type="InterPro" id="IPR036388">
    <property type="entry name" value="WH-like_DNA-bd_sf"/>
</dbReference>
<comment type="similarity">
    <text evidence="1">Belongs to the LysR transcriptional regulatory family.</text>
</comment>
<evidence type="ECO:0000256" key="1">
    <source>
        <dbReference type="ARBA" id="ARBA00009437"/>
    </source>
</evidence>